<dbReference type="InterPro" id="IPR004846">
    <property type="entry name" value="T2SS/T3SS_dom"/>
</dbReference>
<dbReference type="KEGG" id="paur:FGL86_02005"/>
<dbReference type="NCBIfam" id="TIGR02515">
    <property type="entry name" value="IV_pilus_PilQ"/>
    <property type="match status" value="1"/>
</dbReference>
<dbReference type="InterPro" id="IPR038591">
    <property type="entry name" value="NolW-like_sf"/>
</dbReference>
<dbReference type="Pfam" id="PF03958">
    <property type="entry name" value="Secretin_N"/>
    <property type="match status" value="1"/>
</dbReference>
<gene>
    <name evidence="11" type="primary">pilQ</name>
    <name evidence="11" type="ORF">FGL86_02005</name>
</gene>
<reference evidence="11 12" key="1">
    <citation type="submission" date="2019-06" db="EMBL/GenBank/DDBJ databases">
        <title>Genome analyses of bacteria isolated from kimchi.</title>
        <authorList>
            <person name="Lee S."/>
            <person name="Ahn S."/>
            <person name="Roh S."/>
        </authorList>
    </citation>
    <scope>NUCLEOTIDE SEQUENCE [LARGE SCALE GENOMIC DNA]</scope>
    <source>
        <strain evidence="11 12">CBA4606</strain>
    </source>
</reference>
<dbReference type="InterPro" id="IPR013355">
    <property type="entry name" value="Pilus_4_PilQ"/>
</dbReference>
<dbReference type="InterPro" id="IPR005644">
    <property type="entry name" value="NolW-like"/>
</dbReference>
<accession>A0A5B8SNU7</accession>
<evidence type="ECO:0000256" key="8">
    <source>
        <dbReference type="RuleBase" id="RU004004"/>
    </source>
</evidence>
<sequence length="683" mass="74204">MQFKTGKLISRLAISLLLLVPSLALAESTLTDLEARPGGDGGTELVLSFSGGVPQVNGYRLEDPPRLTFDLMKTAVGIEQRRWELGLDRVETLNVLEAGERTRLVLDLTGPLPYTTRAQGEQLYITLGSADASSVETLTQANEPLPQPVFPASAYASQPTIESFDFRRGEGGAGRLIVYFDQDDVDVRVRRSGRQILATLQDVTLPPDQDQVLDVSDFATPITRITPTRGNNGIELAIQTSGDYTLNSTQLDRRLIIEAEPVKPRVSKVKEQEEFPFTGKRMTLNFQNIDVRAVLSLISEVSGLNVVASDSVTGQVTLNLQNVPWDQALDLVLKSHGLASRRQGNVIVVAPVEELASIDRQKIESREQMEELAPLTTEYLQVKYAKAEDLAALLRGADGFGLLTERGRVSVDRRTNTLLIQDTAEQIVQILATIERLDIAVRQVQIEARIVVARDGVTRQLGVDWGLSGGGNGKLDLSGASNGTAPNGGLSVDLGSAAGASSSFSFGYLSGDILLDLELNALETENKSHTISQPRVITANQRKAVIKQGTEIPYQESTSSGATNVEFKEAVLSLEVTPQITPDNRIIMDLAINNDTVSDQSFGGAPAIDTNEIQTQVLVNNGETVVLGGILTTEQLRNLSKTPFLGDIPVLGNLFRYTQEENEKVELLVFITPRILEDGLAIR</sequence>
<dbReference type="OrthoDB" id="9779724at2"/>
<dbReference type="GO" id="GO:0009279">
    <property type="term" value="C:cell outer membrane"/>
    <property type="evidence" value="ECO:0007669"/>
    <property type="project" value="UniProtKB-SubCell"/>
</dbReference>
<dbReference type="Gene3D" id="3.30.1370.120">
    <property type="match status" value="1"/>
</dbReference>
<name>A0A5B8SNU7_9GAMM</name>
<dbReference type="PRINTS" id="PR00811">
    <property type="entry name" value="BCTERIALGSPD"/>
</dbReference>
<evidence type="ECO:0000256" key="6">
    <source>
        <dbReference type="ARBA" id="ARBA00023237"/>
    </source>
</evidence>
<feature type="signal peptide" evidence="9">
    <location>
        <begin position="1"/>
        <end position="26"/>
    </location>
</feature>
<keyword evidence="3 9" id="KW-0732">Signal</keyword>
<dbReference type="PANTHER" id="PTHR30604">
    <property type="entry name" value="PROTEIN TRANSPORT PROTEIN HOFQ"/>
    <property type="match status" value="1"/>
</dbReference>
<dbReference type="Gene3D" id="2.60.40.3470">
    <property type="match status" value="1"/>
</dbReference>
<organism evidence="11 12">
    <name type="scientific">Pistricoccus aurantiacus</name>
    <dbReference type="NCBI Taxonomy" id="1883414"/>
    <lineage>
        <taxon>Bacteria</taxon>
        <taxon>Pseudomonadati</taxon>
        <taxon>Pseudomonadota</taxon>
        <taxon>Gammaproteobacteria</taxon>
        <taxon>Oceanospirillales</taxon>
        <taxon>Halomonadaceae</taxon>
        <taxon>Pistricoccus</taxon>
    </lineage>
</organism>
<keyword evidence="2 8" id="KW-0813">Transport</keyword>
<evidence type="ECO:0000259" key="10">
    <source>
        <dbReference type="SMART" id="SM00965"/>
    </source>
</evidence>
<comment type="similarity">
    <text evidence="7">Belongs to the bacterial secretin family.</text>
</comment>
<keyword evidence="4" id="KW-0653">Protein transport</keyword>
<dbReference type="PANTHER" id="PTHR30604:SF1">
    <property type="entry name" value="DNA UTILIZATION PROTEIN HOFQ"/>
    <property type="match status" value="1"/>
</dbReference>
<dbReference type="Gene3D" id="3.30.1370.130">
    <property type="match status" value="1"/>
</dbReference>
<dbReference type="GO" id="GO:0009306">
    <property type="term" value="P:protein secretion"/>
    <property type="evidence" value="ECO:0007669"/>
    <property type="project" value="InterPro"/>
</dbReference>
<dbReference type="InterPro" id="IPR011662">
    <property type="entry name" value="Secretin/TonB_short_N"/>
</dbReference>
<keyword evidence="5" id="KW-0472">Membrane</keyword>
<dbReference type="InterPro" id="IPR051808">
    <property type="entry name" value="Type_IV_pilus_biogenesis"/>
</dbReference>
<evidence type="ECO:0000256" key="9">
    <source>
        <dbReference type="SAM" id="SignalP"/>
    </source>
</evidence>
<dbReference type="AlphaFoldDB" id="A0A5B8SNU7"/>
<protein>
    <submittedName>
        <fullName evidence="11">Type IV pilus secretin PilQ</fullName>
    </submittedName>
</protein>
<proteinExistence type="inferred from homology"/>
<dbReference type="EMBL" id="CP042382">
    <property type="protein sequence ID" value="QEA37961.1"/>
    <property type="molecule type" value="Genomic_DNA"/>
</dbReference>
<dbReference type="Pfam" id="PF11741">
    <property type="entry name" value="AMIN"/>
    <property type="match status" value="2"/>
</dbReference>
<dbReference type="Gene3D" id="2.60.40.3500">
    <property type="match status" value="1"/>
</dbReference>
<dbReference type="Pfam" id="PF07660">
    <property type="entry name" value="STN"/>
    <property type="match status" value="1"/>
</dbReference>
<evidence type="ECO:0000256" key="3">
    <source>
        <dbReference type="ARBA" id="ARBA00022729"/>
    </source>
</evidence>
<evidence type="ECO:0000313" key="12">
    <source>
        <dbReference type="Proteomes" id="UP000321272"/>
    </source>
</evidence>
<keyword evidence="6" id="KW-0998">Cell outer membrane</keyword>
<evidence type="ECO:0000256" key="1">
    <source>
        <dbReference type="ARBA" id="ARBA00004370"/>
    </source>
</evidence>
<evidence type="ECO:0000256" key="5">
    <source>
        <dbReference type="ARBA" id="ARBA00023136"/>
    </source>
</evidence>
<dbReference type="SMART" id="SM00965">
    <property type="entry name" value="STN"/>
    <property type="match status" value="1"/>
</dbReference>
<dbReference type="InterPro" id="IPR021731">
    <property type="entry name" value="AMIN_dom"/>
</dbReference>
<evidence type="ECO:0000256" key="7">
    <source>
        <dbReference type="RuleBase" id="RU004003"/>
    </source>
</evidence>
<feature type="chain" id="PRO_5022736854" evidence="9">
    <location>
        <begin position="27"/>
        <end position="683"/>
    </location>
</feature>
<dbReference type="Pfam" id="PF00263">
    <property type="entry name" value="Secretin"/>
    <property type="match status" value="1"/>
</dbReference>
<feature type="domain" description="Secretin/TonB short N-terminal" evidence="10">
    <location>
        <begin position="304"/>
        <end position="352"/>
    </location>
</feature>
<comment type="subcellular location">
    <subcellularLocation>
        <location evidence="8">Cell outer membrane</location>
    </subcellularLocation>
    <subcellularLocation>
        <location evidence="1">Membrane</location>
    </subcellularLocation>
</comment>
<keyword evidence="12" id="KW-1185">Reference proteome</keyword>
<evidence type="ECO:0000256" key="2">
    <source>
        <dbReference type="ARBA" id="ARBA00022448"/>
    </source>
</evidence>
<evidence type="ECO:0000256" key="4">
    <source>
        <dbReference type="ARBA" id="ARBA00022927"/>
    </source>
</evidence>
<evidence type="ECO:0000313" key="11">
    <source>
        <dbReference type="EMBL" id="QEA37961.1"/>
    </source>
</evidence>
<dbReference type="Proteomes" id="UP000321272">
    <property type="component" value="Chromosome"/>
</dbReference>
<dbReference type="InterPro" id="IPR001775">
    <property type="entry name" value="GspD/PilQ"/>
</dbReference>